<feature type="compositionally biased region" description="Polar residues" evidence="1">
    <location>
        <begin position="20"/>
        <end position="32"/>
    </location>
</feature>
<feature type="region of interest" description="Disordered" evidence="1">
    <location>
        <begin position="20"/>
        <end position="41"/>
    </location>
</feature>
<proteinExistence type="predicted"/>
<reference evidence="2" key="2">
    <citation type="journal article" date="2023" name="Int. J. Mol. Sci.">
        <title>De Novo Assembly and Annotation of 11 Diverse Shrub Willow (Salix) Genomes Reveals Novel Gene Organization in Sex-Linked Regions.</title>
        <authorList>
            <person name="Hyden B."/>
            <person name="Feng K."/>
            <person name="Yates T.B."/>
            <person name="Jawdy S."/>
            <person name="Cereghino C."/>
            <person name="Smart L.B."/>
            <person name="Muchero W."/>
        </authorList>
    </citation>
    <scope>NUCLEOTIDE SEQUENCE [LARGE SCALE GENOMIC DNA]</scope>
    <source>
        <tissue evidence="2">Shoot tip</tissue>
    </source>
</reference>
<evidence type="ECO:0000313" key="3">
    <source>
        <dbReference type="Proteomes" id="UP001151529"/>
    </source>
</evidence>
<protein>
    <submittedName>
        <fullName evidence="2">Uncharacterized protein</fullName>
    </submittedName>
</protein>
<comment type="caution">
    <text evidence="2">The sequence shown here is derived from an EMBL/GenBank/DDBJ whole genome shotgun (WGS) entry which is preliminary data.</text>
</comment>
<accession>A0A9Q0NTI7</accession>
<dbReference type="AlphaFoldDB" id="A0A9Q0NTI7"/>
<organism evidence="2 3">
    <name type="scientific">Salix viminalis</name>
    <name type="common">Common osier</name>
    <name type="synonym">Basket willow</name>
    <dbReference type="NCBI Taxonomy" id="40686"/>
    <lineage>
        <taxon>Eukaryota</taxon>
        <taxon>Viridiplantae</taxon>
        <taxon>Streptophyta</taxon>
        <taxon>Embryophyta</taxon>
        <taxon>Tracheophyta</taxon>
        <taxon>Spermatophyta</taxon>
        <taxon>Magnoliopsida</taxon>
        <taxon>eudicotyledons</taxon>
        <taxon>Gunneridae</taxon>
        <taxon>Pentapetalae</taxon>
        <taxon>rosids</taxon>
        <taxon>fabids</taxon>
        <taxon>Malpighiales</taxon>
        <taxon>Salicaceae</taxon>
        <taxon>Saliceae</taxon>
        <taxon>Salix</taxon>
    </lineage>
</organism>
<evidence type="ECO:0000313" key="2">
    <source>
        <dbReference type="EMBL" id="KAJ6675671.1"/>
    </source>
</evidence>
<feature type="compositionally biased region" description="Polar residues" evidence="1">
    <location>
        <begin position="76"/>
        <end position="88"/>
    </location>
</feature>
<evidence type="ECO:0000256" key="1">
    <source>
        <dbReference type="SAM" id="MobiDB-lite"/>
    </source>
</evidence>
<name>A0A9Q0NTI7_SALVM</name>
<gene>
    <name evidence="2" type="ORF">OIU85_011792</name>
</gene>
<sequence>MSYKEESWYSDCYFQIQSQQPGHQLSPASVSTLPGRGERGGASFMRGEIVHVSSTSLALQLSISMHPPHADRDENMQQPWSSVDQSVIPSKHLRVTPRKNMECP</sequence>
<dbReference type="EMBL" id="JAPFFL010000016">
    <property type="protein sequence ID" value="KAJ6675671.1"/>
    <property type="molecule type" value="Genomic_DNA"/>
</dbReference>
<dbReference type="Proteomes" id="UP001151529">
    <property type="component" value="Chromosome 14"/>
</dbReference>
<reference evidence="2" key="1">
    <citation type="submission" date="2022-11" db="EMBL/GenBank/DDBJ databases">
        <authorList>
            <person name="Hyden B.L."/>
            <person name="Feng K."/>
            <person name="Yates T."/>
            <person name="Jawdy S."/>
            <person name="Smart L.B."/>
            <person name="Muchero W."/>
        </authorList>
    </citation>
    <scope>NUCLEOTIDE SEQUENCE</scope>
    <source>
        <tissue evidence="2">Shoot tip</tissue>
    </source>
</reference>
<keyword evidence="3" id="KW-1185">Reference proteome</keyword>
<feature type="region of interest" description="Disordered" evidence="1">
    <location>
        <begin position="67"/>
        <end position="104"/>
    </location>
</feature>